<evidence type="ECO:0000256" key="4">
    <source>
        <dbReference type="ARBA" id="ARBA00022475"/>
    </source>
</evidence>
<evidence type="ECO:0000256" key="5">
    <source>
        <dbReference type="ARBA" id="ARBA00022692"/>
    </source>
</evidence>
<dbReference type="Proteomes" id="UP001152755">
    <property type="component" value="Unassembled WGS sequence"/>
</dbReference>
<keyword evidence="10" id="KW-1185">Reference proteome</keyword>
<evidence type="ECO:0000256" key="8">
    <source>
        <dbReference type="SAM" id="Phobius"/>
    </source>
</evidence>
<keyword evidence="4" id="KW-1003">Cell membrane</keyword>
<proteinExistence type="inferred from homology"/>
<dbReference type="EMBL" id="JANRHA010000012">
    <property type="protein sequence ID" value="MDG3016273.1"/>
    <property type="molecule type" value="Genomic_DNA"/>
</dbReference>
<keyword evidence="3" id="KW-0813">Transport</keyword>
<keyword evidence="6 8" id="KW-1133">Transmembrane helix</keyword>
<evidence type="ECO:0000313" key="10">
    <source>
        <dbReference type="Proteomes" id="UP001152755"/>
    </source>
</evidence>
<accession>A0A9X4M1F3</accession>
<protein>
    <submittedName>
        <fullName evidence="9">Monovalent cation/H+ antiporter complex subunit F</fullName>
    </submittedName>
</protein>
<feature type="transmembrane region" description="Helical" evidence="8">
    <location>
        <begin position="33"/>
        <end position="53"/>
    </location>
</feature>
<comment type="subcellular location">
    <subcellularLocation>
        <location evidence="1">Cell membrane</location>
        <topology evidence="1">Multi-pass membrane protein</topology>
    </subcellularLocation>
</comment>
<evidence type="ECO:0000256" key="1">
    <source>
        <dbReference type="ARBA" id="ARBA00004651"/>
    </source>
</evidence>
<feature type="transmembrane region" description="Helical" evidence="8">
    <location>
        <begin position="59"/>
        <end position="80"/>
    </location>
</feature>
<dbReference type="PANTHER" id="PTHR34702">
    <property type="entry name" value="NA(+)/H(+) ANTIPORTER SUBUNIT F1"/>
    <property type="match status" value="1"/>
</dbReference>
<feature type="transmembrane region" description="Helical" evidence="8">
    <location>
        <begin position="6"/>
        <end position="24"/>
    </location>
</feature>
<dbReference type="GO" id="GO:0005886">
    <property type="term" value="C:plasma membrane"/>
    <property type="evidence" value="ECO:0007669"/>
    <property type="project" value="UniProtKB-SubCell"/>
</dbReference>
<evidence type="ECO:0000256" key="2">
    <source>
        <dbReference type="ARBA" id="ARBA00009212"/>
    </source>
</evidence>
<dbReference type="NCBIfam" id="NF005930">
    <property type="entry name" value="PRK07948.1"/>
    <property type="match status" value="1"/>
</dbReference>
<dbReference type="PANTHER" id="PTHR34702:SF1">
    <property type="entry name" value="NA(+)_H(+) ANTIPORTER SUBUNIT F"/>
    <property type="match status" value="1"/>
</dbReference>
<dbReference type="Pfam" id="PF04066">
    <property type="entry name" value="MrpF_PhaF"/>
    <property type="match status" value="1"/>
</dbReference>
<sequence length="86" mass="9068">MTTVMAIAGAVLLISAALAVYRLLRGPSTLDRLVAIEMVMALVLCGLGTWAAYTRDSTVVSAIVALALLGFIGSISVVRFRVRDKS</sequence>
<evidence type="ECO:0000313" key="9">
    <source>
        <dbReference type="EMBL" id="MDG3016273.1"/>
    </source>
</evidence>
<evidence type="ECO:0000256" key="7">
    <source>
        <dbReference type="ARBA" id="ARBA00023136"/>
    </source>
</evidence>
<evidence type="ECO:0000256" key="3">
    <source>
        <dbReference type="ARBA" id="ARBA00022448"/>
    </source>
</evidence>
<dbReference type="RefSeq" id="WP_277831502.1">
    <property type="nucleotide sequence ID" value="NZ_JAAIVF010000002.1"/>
</dbReference>
<dbReference type="InterPro" id="IPR007208">
    <property type="entry name" value="MrpF/PhaF-like"/>
</dbReference>
<organism evidence="9 10">
    <name type="scientific">Speluncibacter jeojiensis</name>
    <dbReference type="NCBI Taxonomy" id="2710754"/>
    <lineage>
        <taxon>Bacteria</taxon>
        <taxon>Bacillati</taxon>
        <taxon>Actinomycetota</taxon>
        <taxon>Actinomycetes</taxon>
        <taxon>Mycobacteriales</taxon>
        <taxon>Speluncibacteraceae</taxon>
        <taxon>Speluncibacter</taxon>
    </lineage>
</organism>
<evidence type="ECO:0000256" key="6">
    <source>
        <dbReference type="ARBA" id="ARBA00022989"/>
    </source>
</evidence>
<comment type="similarity">
    <text evidence="2">Belongs to the CPA3 antiporters (TC 2.A.63) subunit F family.</text>
</comment>
<gene>
    <name evidence="9" type="ORF">NVS88_17090</name>
</gene>
<dbReference type="GO" id="GO:0015385">
    <property type="term" value="F:sodium:proton antiporter activity"/>
    <property type="evidence" value="ECO:0007669"/>
    <property type="project" value="TreeGrafter"/>
</dbReference>
<comment type="caution">
    <text evidence="9">The sequence shown here is derived from an EMBL/GenBank/DDBJ whole genome shotgun (WGS) entry which is preliminary data.</text>
</comment>
<name>A0A9X4M1F3_9ACTN</name>
<keyword evidence="7 8" id="KW-0472">Membrane</keyword>
<keyword evidence="5 8" id="KW-0812">Transmembrane</keyword>
<dbReference type="AlphaFoldDB" id="A0A9X4M1F3"/>
<reference evidence="9" key="1">
    <citation type="submission" date="2022-08" db="EMBL/GenBank/DDBJ databases">
        <title>Genome analysis of Corynebacteriales strain.</title>
        <authorList>
            <person name="Lee S.D."/>
        </authorList>
    </citation>
    <scope>NUCLEOTIDE SEQUENCE</scope>
    <source>
        <strain evidence="9">D3-21</strain>
    </source>
</reference>